<dbReference type="EMBL" id="BQNB010010933">
    <property type="protein sequence ID" value="GJS83873.1"/>
    <property type="molecule type" value="Genomic_DNA"/>
</dbReference>
<reference evidence="1" key="2">
    <citation type="submission" date="2022-01" db="EMBL/GenBank/DDBJ databases">
        <authorList>
            <person name="Yamashiro T."/>
            <person name="Shiraishi A."/>
            <person name="Satake H."/>
            <person name="Nakayama K."/>
        </authorList>
    </citation>
    <scope>NUCLEOTIDE SEQUENCE</scope>
</reference>
<keyword evidence="2" id="KW-1185">Reference proteome</keyword>
<evidence type="ECO:0000313" key="1">
    <source>
        <dbReference type="EMBL" id="GJS83873.1"/>
    </source>
</evidence>
<evidence type="ECO:0000313" key="2">
    <source>
        <dbReference type="Proteomes" id="UP001151760"/>
    </source>
</evidence>
<organism evidence="1 2">
    <name type="scientific">Tanacetum coccineum</name>
    <dbReference type="NCBI Taxonomy" id="301880"/>
    <lineage>
        <taxon>Eukaryota</taxon>
        <taxon>Viridiplantae</taxon>
        <taxon>Streptophyta</taxon>
        <taxon>Embryophyta</taxon>
        <taxon>Tracheophyta</taxon>
        <taxon>Spermatophyta</taxon>
        <taxon>Magnoliopsida</taxon>
        <taxon>eudicotyledons</taxon>
        <taxon>Gunneridae</taxon>
        <taxon>Pentapetalae</taxon>
        <taxon>asterids</taxon>
        <taxon>campanulids</taxon>
        <taxon>Asterales</taxon>
        <taxon>Asteraceae</taxon>
        <taxon>Asteroideae</taxon>
        <taxon>Anthemideae</taxon>
        <taxon>Anthemidinae</taxon>
        <taxon>Tanacetum</taxon>
    </lineage>
</organism>
<sequence length="267" mass="30725">MAPLPHRDLRHPWLRYQVEGYDEGIVYSYEQRLEIIWYETDFRAVNQVHVLDFAKLTDGMRQTLGDRLSMVYTKDDGHALFTSHARRRLFEVRGPLVREFMLEFFSTSRMSDTEMELDVADTLCFRCRMTWRQFILALGLHTEEEMTEAGFGAYWSGSEKVIPDKGDLRYYCMEISFATDFLGPALLMFSFETLHAEGRKRGAELSGGHFIGHLAAYFGLVSDQGLRDLSVVASELPLIDLHELGKLNICSRFGDTWAWVASGPVRQ</sequence>
<name>A0ABQ4Z4T0_9ASTR</name>
<dbReference type="Proteomes" id="UP001151760">
    <property type="component" value="Unassembled WGS sequence"/>
</dbReference>
<protein>
    <submittedName>
        <fullName evidence="1">Uncharacterized protein</fullName>
    </submittedName>
</protein>
<reference evidence="1" key="1">
    <citation type="journal article" date="2022" name="Int. J. Mol. Sci.">
        <title>Draft Genome of Tanacetum Coccineum: Genomic Comparison of Closely Related Tanacetum-Family Plants.</title>
        <authorList>
            <person name="Yamashiro T."/>
            <person name="Shiraishi A."/>
            <person name="Nakayama K."/>
            <person name="Satake H."/>
        </authorList>
    </citation>
    <scope>NUCLEOTIDE SEQUENCE</scope>
</reference>
<gene>
    <name evidence="1" type="ORF">Tco_0750414</name>
</gene>
<proteinExistence type="predicted"/>
<accession>A0ABQ4Z4T0</accession>
<comment type="caution">
    <text evidence="1">The sequence shown here is derived from an EMBL/GenBank/DDBJ whole genome shotgun (WGS) entry which is preliminary data.</text>
</comment>